<keyword evidence="2" id="KW-0547">Nucleotide-binding</keyword>
<proteinExistence type="predicted"/>
<dbReference type="AlphaFoldDB" id="A0A517N1P0"/>
<dbReference type="NCBIfam" id="NF006828">
    <property type="entry name" value="PRK09350.1"/>
    <property type="match status" value="1"/>
</dbReference>
<sequence length="314" mass="35050">MSDNNQRREAITKRSELLKRVRDFFHNRGFLEVETPLVSGEVIPELHIEPSIVGELPRGAQFLQASPELHMKRLLCEGFEAIYQVTRSFRGGEQGALHSPEFTIVEWYRTGDGMTEGIALVDRLLGEVAGTRPAVLTSYREAFEREVQLDPHLASCELLAAKARDLQLDVPEEFPHDDRDQWMNLLLSFCIEPKLGQDGPEILCDYPSGQAALAKVEPSSNGISVARRFELYWRGIELANGYDELTDAVELRNRLEQVNTARANDGRPALPLPESLLATMTDPGLPPCSGCALGFDRLAMLACEADSIDRVRAF</sequence>
<dbReference type="Pfam" id="PF00152">
    <property type="entry name" value="tRNA-synt_2"/>
    <property type="match status" value="1"/>
</dbReference>
<evidence type="ECO:0000256" key="1">
    <source>
        <dbReference type="ARBA" id="ARBA00022598"/>
    </source>
</evidence>
<gene>
    <name evidence="5" type="primary">epmA</name>
    <name evidence="5" type="ORF">HG15A2_43960</name>
</gene>
<dbReference type="NCBIfam" id="TIGR00462">
    <property type="entry name" value="genX"/>
    <property type="match status" value="1"/>
</dbReference>
<dbReference type="InterPro" id="IPR006195">
    <property type="entry name" value="aa-tRNA-synth_II"/>
</dbReference>
<reference evidence="5 6" key="1">
    <citation type="submission" date="2019-02" db="EMBL/GenBank/DDBJ databases">
        <title>Deep-cultivation of Planctomycetes and their phenomic and genomic characterization uncovers novel biology.</title>
        <authorList>
            <person name="Wiegand S."/>
            <person name="Jogler M."/>
            <person name="Boedeker C."/>
            <person name="Pinto D."/>
            <person name="Vollmers J."/>
            <person name="Rivas-Marin E."/>
            <person name="Kohn T."/>
            <person name="Peeters S.H."/>
            <person name="Heuer A."/>
            <person name="Rast P."/>
            <person name="Oberbeckmann S."/>
            <person name="Bunk B."/>
            <person name="Jeske O."/>
            <person name="Meyerdierks A."/>
            <person name="Storesund J.E."/>
            <person name="Kallscheuer N."/>
            <person name="Luecker S."/>
            <person name="Lage O.M."/>
            <person name="Pohl T."/>
            <person name="Merkel B.J."/>
            <person name="Hornburger P."/>
            <person name="Mueller R.-W."/>
            <person name="Bruemmer F."/>
            <person name="Labrenz M."/>
            <person name="Spormann A.M."/>
            <person name="Op den Camp H."/>
            <person name="Overmann J."/>
            <person name="Amann R."/>
            <person name="Jetten M.S.M."/>
            <person name="Mascher T."/>
            <person name="Medema M.H."/>
            <person name="Devos D.P."/>
            <person name="Kaster A.-K."/>
            <person name="Ovreas L."/>
            <person name="Rohde M."/>
            <person name="Galperin M.Y."/>
            <person name="Jogler C."/>
        </authorList>
    </citation>
    <scope>NUCLEOTIDE SEQUENCE [LARGE SCALE GENOMIC DNA]</scope>
    <source>
        <strain evidence="5 6">HG15A2</strain>
    </source>
</reference>
<dbReference type="GO" id="GO:0006430">
    <property type="term" value="P:lysyl-tRNA aminoacylation"/>
    <property type="evidence" value="ECO:0007669"/>
    <property type="project" value="InterPro"/>
</dbReference>
<keyword evidence="6" id="KW-1185">Reference proteome</keyword>
<dbReference type="OrthoDB" id="9802326at2"/>
<dbReference type="KEGG" id="amob:HG15A2_43960"/>
<dbReference type="InterPro" id="IPR004525">
    <property type="entry name" value="EpmA"/>
</dbReference>
<evidence type="ECO:0000256" key="2">
    <source>
        <dbReference type="ARBA" id="ARBA00022741"/>
    </source>
</evidence>
<dbReference type="EC" id="6.3.1.-" evidence="5"/>
<dbReference type="RefSeq" id="WP_145062968.1">
    <property type="nucleotide sequence ID" value="NZ_CP036263.1"/>
</dbReference>
<dbReference type="InterPro" id="IPR018149">
    <property type="entry name" value="Lys-tRNA-synth_II_C"/>
</dbReference>
<dbReference type="Proteomes" id="UP000319852">
    <property type="component" value="Chromosome"/>
</dbReference>
<organism evidence="5 6">
    <name type="scientific">Adhaeretor mobilis</name>
    <dbReference type="NCBI Taxonomy" id="1930276"/>
    <lineage>
        <taxon>Bacteria</taxon>
        <taxon>Pseudomonadati</taxon>
        <taxon>Planctomycetota</taxon>
        <taxon>Planctomycetia</taxon>
        <taxon>Pirellulales</taxon>
        <taxon>Lacipirellulaceae</taxon>
        <taxon>Adhaeretor</taxon>
    </lineage>
</organism>
<evidence type="ECO:0000313" key="6">
    <source>
        <dbReference type="Proteomes" id="UP000319852"/>
    </source>
</evidence>
<protein>
    <submittedName>
        <fullName evidence="5">Elongation factor P--(R)-beta-lysine ligase</fullName>
        <ecNumber evidence="5">6.3.1.-</ecNumber>
    </submittedName>
</protein>
<evidence type="ECO:0000313" key="5">
    <source>
        <dbReference type="EMBL" id="QDT01054.1"/>
    </source>
</evidence>
<keyword evidence="1 5" id="KW-0436">Ligase</keyword>
<evidence type="ECO:0000259" key="4">
    <source>
        <dbReference type="PROSITE" id="PS50862"/>
    </source>
</evidence>
<dbReference type="GO" id="GO:0005829">
    <property type="term" value="C:cytosol"/>
    <property type="evidence" value="ECO:0007669"/>
    <property type="project" value="TreeGrafter"/>
</dbReference>
<keyword evidence="5" id="KW-0648">Protein biosynthesis</keyword>
<dbReference type="PANTHER" id="PTHR42918:SF6">
    <property type="entry name" value="ELONGATION FACTOR P--(R)-BETA-LYSINE LIGASE"/>
    <property type="match status" value="1"/>
</dbReference>
<dbReference type="GO" id="GO:0004824">
    <property type="term" value="F:lysine-tRNA ligase activity"/>
    <property type="evidence" value="ECO:0007669"/>
    <property type="project" value="InterPro"/>
</dbReference>
<name>A0A517N1P0_9BACT</name>
<dbReference type="Gene3D" id="3.30.930.10">
    <property type="entry name" value="Bira Bifunctional Protein, Domain 2"/>
    <property type="match status" value="1"/>
</dbReference>
<dbReference type="EMBL" id="CP036263">
    <property type="protein sequence ID" value="QDT01054.1"/>
    <property type="molecule type" value="Genomic_DNA"/>
</dbReference>
<dbReference type="GO" id="GO:0000049">
    <property type="term" value="F:tRNA binding"/>
    <property type="evidence" value="ECO:0007669"/>
    <property type="project" value="TreeGrafter"/>
</dbReference>
<dbReference type="PROSITE" id="PS50862">
    <property type="entry name" value="AA_TRNA_LIGASE_II"/>
    <property type="match status" value="1"/>
</dbReference>
<feature type="domain" description="Aminoacyl-transfer RNA synthetases class-II family profile" evidence="4">
    <location>
        <begin position="14"/>
        <end position="314"/>
    </location>
</feature>
<keyword evidence="3" id="KW-0067">ATP-binding</keyword>
<dbReference type="InterPro" id="IPR045864">
    <property type="entry name" value="aa-tRNA-synth_II/BPL/LPL"/>
</dbReference>
<dbReference type="PANTHER" id="PTHR42918">
    <property type="entry name" value="LYSYL-TRNA SYNTHETASE"/>
    <property type="match status" value="1"/>
</dbReference>
<dbReference type="PRINTS" id="PR00982">
    <property type="entry name" value="TRNASYNTHLYS"/>
</dbReference>
<accession>A0A517N1P0</accession>
<dbReference type="GO" id="GO:0003746">
    <property type="term" value="F:translation elongation factor activity"/>
    <property type="evidence" value="ECO:0007669"/>
    <property type="project" value="UniProtKB-KW"/>
</dbReference>
<dbReference type="InterPro" id="IPR004364">
    <property type="entry name" value="Aa-tRNA-synt_II"/>
</dbReference>
<dbReference type="GO" id="GO:0005524">
    <property type="term" value="F:ATP binding"/>
    <property type="evidence" value="ECO:0007669"/>
    <property type="project" value="UniProtKB-KW"/>
</dbReference>
<keyword evidence="5" id="KW-0251">Elongation factor</keyword>
<evidence type="ECO:0000256" key="3">
    <source>
        <dbReference type="ARBA" id="ARBA00022840"/>
    </source>
</evidence>
<dbReference type="SUPFAM" id="SSF55681">
    <property type="entry name" value="Class II aaRS and biotin synthetases"/>
    <property type="match status" value="1"/>
</dbReference>